<reference evidence="2 3" key="2">
    <citation type="journal article" date="2013" name="PLoS ONE">
        <title>INDIGO - INtegrated Data Warehouse of MIcrobial GenOmes with Examples from the Red Sea Extremophiles.</title>
        <authorList>
            <person name="Alam I."/>
            <person name="Antunes A."/>
            <person name="Kamau A.A."/>
            <person name="Ba Alawi W."/>
            <person name="Kalkatawi M."/>
            <person name="Stingl U."/>
            <person name="Bajic V.B."/>
        </authorList>
    </citation>
    <scope>NUCLEOTIDE SEQUENCE [LARGE SCALE GENOMIC DNA]</scope>
    <source>
        <strain evidence="2 3">SSD-17B</strain>
    </source>
</reference>
<evidence type="ECO:0000313" key="3">
    <source>
        <dbReference type="Proteomes" id="UP000005707"/>
    </source>
</evidence>
<organism evidence="2 3">
    <name type="scientific">Haloplasma contractile SSD-17B</name>
    <dbReference type="NCBI Taxonomy" id="1033810"/>
    <lineage>
        <taxon>Bacteria</taxon>
        <taxon>Bacillati</taxon>
        <taxon>Mycoplasmatota</taxon>
        <taxon>Mollicutes</taxon>
        <taxon>Haloplasmatales</taxon>
        <taxon>Haloplasmataceae</taxon>
        <taxon>Haloplasma</taxon>
    </lineage>
</organism>
<feature type="chain" id="PRO_5004627586" evidence="1">
    <location>
        <begin position="20"/>
        <end position="565"/>
    </location>
</feature>
<name>U2FDU6_9MOLU</name>
<keyword evidence="2" id="KW-0449">Lipoprotein</keyword>
<keyword evidence="1" id="KW-0732">Signal</keyword>
<gene>
    <name evidence="2" type="ORF">HLPCO_002820</name>
</gene>
<dbReference type="PROSITE" id="PS51257">
    <property type="entry name" value="PROKAR_LIPOPROTEIN"/>
    <property type="match status" value="1"/>
</dbReference>
<dbReference type="RefSeq" id="WP_008824472.1">
    <property type="nucleotide sequence ID" value="NZ_AFNU02000015.1"/>
</dbReference>
<reference evidence="2 3" key="1">
    <citation type="journal article" date="2011" name="J. Bacteriol.">
        <title>Genome sequence of Haloplasma contractile, an unusual contractile bacterium from a deep-sea anoxic brine lake.</title>
        <authorList>
            <person name="Antunes A."/>
            <person name="Alam I."/>
            <person name="El Dorry H."/>
            <person name="Siam R."/>
            <person name="Robertson A."/>
            <person name="Bajic V.B."/>
            <person name="Stingl U."/>
        </authorList>
    </citation>
    <scope>NUCLEOTIDE SEQUENCE [LARGE SCALE GENOMIC DNA]</scope>
    <source>
        <strain evidence="2 3">SSD-17B</strain>
    </source>
</reference>
<dbReference type="AlphaFoldDB" id="U2FDU6"/>
<dbReference type="InParanoid" id="U2FDU6"/>
<proteinExistence type="predicted"/>
<comment type="caution">
    <text evidence="2">The sequence shown here is derived from an EMBL/GenBank/DDBJ whole genome shotgun (WGS) entry which is preliminary data.</text>
</comment>
<evidence type="ECO:0000256" key="1">
    <source>
        <dbReference type="SAM" id="SignalP"/>
    </source>
</evidence>
<sequence length="565" mass="64996">MFKKISSLLLIVMCVLIIAACHNKGSKTDTDEINEELIPVTYGEYIENFNSTDLLELMPESFSNQKIAQAVNVEAHTVTGGFKPNFYNQSYYINHYRLSDQPETEIITKSNLIGLKTDQLANMNEESKLYYDPLLSIYDEVEDAKTILYMIDVLNEALETNEDLVVDGGEVTITPETLTWYTELDEVNKITAKVTTDEESLNIQYSIQAETDDVSIILSEYLSESYKETFLKQEAINIKISMSLNSDGEIITRITFSINSGIIVYYYNDNDELIDESSHTYDTRGSLQLNAEHKVSLTTTVEEIQTMIDDETLETERSDSFTLLKTEEGTAIQYKLETNKTSSFDEMDKKHVVDLLAISDDQSGAIYLKDVTSFSKDEDEIRKKGTNLVSLYNNNNEFMFSAFETTTELNTSIVDQSDENYESSFTGLLIDLQYISGWDRVIINQSEETYELINYDEKVLDKSDFVFDYDDGLRYSRRPLDIKKIQTVYFIPPRETTETKYKGYYIHLEHNDYEKLPLPDGLGVQLRHRKINELYQGLDLVGELIEYVNLDDHQIPDLDEIELNK</sequence>
<dbReference type="STRING" id="1033810.HLPCO_002820"/>
<accession>U2FDU6</accession>
<feature type="signal peptide" evidence="1">
    <location>
        <begin position="1"/>
        <end position="19"/>
    </location>
</feature>
<protein>
    <submittedName>
        <fullName evidence="2">Membrane lipoprotein</fullName>
    </submittedName>
</protein>
<dbReference type="Proteomes" id="UP000005707">
    <property type="component" value="Unassembled WGS sequence"/>
</dbReference>
<dbReference type="EMBL" id="AFNU02000015">
    <property type="protein sequence ID" value="ERJ11155.1"/>
    <property type="molecule type" value="Genomic_DNA"/>
</dbReference>
<evidence type="ECO:0000313" key="2">
    <source>
        <dbReference type="EMBL" id="ERJ11155.1"/>
    </source>
</evidence>
<keyword evidence="3" id="KW-1185">Reference proteome</keyword>